<dbReference type="AlphaFoldDB" id="A0A4Z1P6T6"/>
<dbReference type="InterPro" id="IPR000566">
    <property type="entry name" value="Lipocln_cytosolic_FA-bd_dom"/>
</dbReference>
<proteinExistence type="inferred from homology"/>
<dbReference type="GO" id="GO:0005737">
    <property type="term" value="C:cytoplasm"/>
    <property type="evidence" value="ECO:0007669"/>
    <property type="project" value="TreeGrafter"/>
</dbReference>
<comment type="caution">
    <text evidence="4">The sequence shown here is derived from an EMBL/GenBank/DDBJ whole genome shotgun (WGS) entry which is preliminary data.</text>
</comment>
<sequence length="196" mass="20847">MLNLASLSSLVLAVSAQSFSFSYALNISATPSLWDGHCTYPVASRTFNLTSYLGRWYQVAGTLTPFTASCTCVYAQYTANANGTVNVFNSCQVGNSSVNIEGTATPADPIYGEAGALRVQFPVSGAPACPGPNYIVQHATSNWAIVQASNFSSLFLLSRVQNPVRADLDFWLHRAGTLGSNLAKVVLTNQTGCLFT</sequence>
<protein>
    <recommendedName>
        <fullName evidence="3">Lipocalin/cytosolic fatty-acid binding domain-containing protein</fullName>
    </recommendedName>
</protein>
<feature type="chain" id="PRO_5021523890" description="Lipocalin/cytosolic fatty-acid binding domain-containing protein" evidence="2">
    <location>
        <begin position="17"/>
        <end position="196"/>
    </location>
</feature>
<dbReference type="SUPFAM" id="SSF50814">
    <property type="entry name" value="Lipocalins"/>
    <property type="match status" value="1"/>
</dbReference>
<keyword evidence="5" id="KW-1185">Reference proteome</keyword>
<evidence type="ECO:0000313" key="5">
    <source>
        <dbReference type="Proteomes" id="UP000298493"/>
    </source>
</evidence>
<name>A0A4Z1P6T6_9PEZI</name>
<gene>
    <name evidence="4" type="ORF">E6O75_ATG09554</name>
</gene>
<dbReference type="Pfam" id="PF08212">
    <property type="entry name" value="Lipocalin_2"/>
    <property type="match status" value="1"/>
</dbReference>
<organism evidence="4 5">
    <name type="scientific">Venturia nashicola</name>
    <dbReference type="NCBI Taxonomy" id="86259"/>
    <lineage>
        <taxon>Eukaryota</taxon>
        <taxon>Fungi</taxon>
        <taxon>Dikarya</taxon>
        <taxon>Ascomycota</taxon>
        <taxon>Pezizomycotina</taxon>
        <taxon>Dothideomycetes</taxon>
        <taxon>Pleosporomycetidae</taxon>
        <taxon>Venturiales</taxon>
        <taxon>Venturiaceae</taxon>
        <taxon>Venturia</taxon>
    </lineage>
</organism>
<dbReference type="InterPro" id="IPR012674">
    <property type="entry name" value="Calycin"/>
</dbReference>
<dbReference type="InterPro" id="IPR047202">
    <property type="entry name" value="Lipocalin_Blc-like_dom"/>
</dbReference>
<accession>A0A4Z1P6T6</accession>
<dbReference type="GO" id="GO:0000302">
    <property type="term" value="P:response to reactive oxygen species"/>
    <property type="evidence" value="ECO:0007669"/>
    <property type="project" value="TreeGrafter"/>
</dbReference>
<evidence type="ECO:0000256" key="1">
    <source>
        <dbReference type="ARBA" id="ARBA00006889"/>
    </source>
</evidence>
<dbReference type="PIRSF" id="PIRSF036893">
    <property type="entry name" value="Lipocalin_ApoD"/>
    <property type="match status" value="1"/>
</dbReference>
<keyword evidence="2" id="KW-0732">Signal</keyword>
<dbReference type="OrthoDB" id="565904at2759"/>
<reference evidence="4 5" key="1">
    <citation type="submission" date="2019-04" db="EMBL/GenBank/DDBJ databases">
        <title>High contiguity whole genome sequence and gene annotation resource for two Venturia nashicola isolates.</title>
        <authorList>
            <person name="Prokchorchik M."/>
            <person name="Won K."/>
            <person name="Lee Y."/>
            <person name="Choi E.D."/>
            <person name="Segonzac C."/>
            <person name="Sohn K.H."/>
        </authorList>
    </citation>
    <scope>NUCLEOTIDE SEQUENCE [LARGE SCALE GENOMIC DNA]</scope>
    <source>
        <strain evidence="4 5">PRI2</strain>
    </source>
</reference>
<feature type="domain" description="Lipocalin/cytosolic fatty-acid binding" evidence="3">
    <location>
        <begin position="48"/>
        <end position="186"/>
    </location>
</feature>
<feature type="signal peptide" evidence="2">
    <location>
        <begin position="1"/>
        <end position="16"/>
    </location>
</feature>
<dbReference type="GO" id="GO:0006629">
    <property type="term" value="P:lipid metabolic process"/>
    <property type="evidence" value="ECO:0007669"/>
    <property type="project" value="TreeGrafter"/>
</dbReference>
<dbReference type="STRING" id="86259.A0A4Z1P6T6"/>
<dbReference type="CDD" id="cd19438">
    <property type="entry name" value="lipocalin_Blc-like"/>
    <property type="match status" value="1"/>
</dbReference>
<comment type="similarity">
    <text evidence="1 2">Belongs to the calycin superfamily. Lipocalin family.</text>
</comment>
<dbReference type="Proteomes" id="UP000298493">
    <property type="component" value="Unassembled WGS sequence"/>
</dbReference>
<dbReference type="PANTHER" id="PTHR10612:SF34">
    <property type="entry name" value="APOLIPOPROTEIN D"/>
    <property type="match status" value="1"/>
</dbReference>
<dbReference type="EMBL" id="SNSC02000017">
    <property type="protein sequence ID" value="TID16788.1"/>
    <property type="molecule type" value="Genomic_DNA"/>
</dbReference>
<dbReference type="Gene3D" id="2.40.128.20">
    <property type="match status" value="1"/>
</dbReference>
<dbReference type="InterPro" id="IPR022271">
    <property type="entry name" value="Lipocalin_ApoD"/>
</dbReference>
<evidence type="ECO:0000256" key="2">
    <source>
        <dbReference type="PIRNR" id="PIRNR036893"/>
    </source>
</evidence>
<dbReference type="PANTHER" id="PTHR10612">
    <property type="entry name" value="APOLIPOPROTEIN D"/>
    <property type="match status" value="1"/>
</dbReference>
<evidence type="ECO:0000259" key="3">
    <source>
        <dbReference type="Pfam" id="PF08212"/>
    </source>
</evidence>
<evidence type="ECO:0000313" key="4">
    <source>
        <dbReference type="EMBL" id="TID16788.1"/>
    </source>
</evidence>